<name>A0A371PBR2_9ACTN</name>
<dbReference type="Proteomes" id="UP000265581">
    <property type="component" value="Unassembled WGS sequence"/>
</dbReference>
<comment type="caution">
    <text evidence="1">The sequence shown here is derived from an EMBL/GenBank/DDBJ whole genome shotgun (WGS) entry which is preliminary data.</text>
</comment>
<dbReference type="AlphaFoldDB" id="A0A371PBR2"/>
<dbReference type="EMBL" id="QUBR01000001">
    <property type="protein sequence ID" value="REK73381.1"/>
    <property type="molecule type" value="Genomic_DNA"/>
</dbReference>
<evidence type="ECO:0000313" key="2">
    <source>
        <dbReference type="Proteomes" id="UP000265581"/>
    </source>
</evidence>
<protein>
    <submittedName>
        <fullName evidence="1">Uncharacterized protein</fullName>
    </submittedName>
</protein>
<dbReference type="Gene3D" id="3.40.1000.10">
    <property type="entry name" value="Mog1/PsbP, alpha/beta/alpha sandwich"/>
    <property type="match status" value="1"/>
</dbReference>
<sequence length="81" mass="9100">MLKNADSQEVEVEDPTDIDGEEAARISALLTLNGNKYRTEQFAVDHDGKGYIVTFSFSETVSDDDRDELAESVLATWKWSK</sequence>
<accession>A0A371PBR2</accession>
<reference evidence="1 2" key="1">
    <citation type="submission" date="2018-08" db="EMBL/GenBank/DDBJ databases">
        <title>Aeromicrobium sp. M2KJ-4, whole genome shotgun sequence.</title>
        <authorList>
            <person name="Tuo L."/>
        </authorList>
    </citation>
    <scope>NUCLEOTIDE SEQUENCE [LARGE SCALE GENOMIC DNA]</scope>
    <source>
        <strain evidence="1 2">M2KJ-4</strain>
    </source>
</reference>
<proteinExistence type="predicted"/>
<organism evidence="1 2">
    <name type="scientific">Aeromicrobium endophyticum</name>
    <dbReference type="NCBI Taxonomy" id="2292704"/>
    <lineage>
        <taxon>Bacteria</taxon>
        <taxon>Bacillati</taxon>
        <taxon>Actinomycetota</taxon>
        <taxon>Actinomycetes</taxon>
        <taxon>Propionibacteriales</taxon>
        <taxon>Nocardioidaceae</taxon>
        <taxon>Aeromicrobium</taxon>
    </lineage>
</organism>
<keyword evidence="2" id="KW-1185">Reference proteome</keyword>
<evidence type="ECO:0000313" key="1">
    <source>
        <dbReference type="EMBL" id="REK73381.1"/>
    </source>
</evidence>
<gene>
    <name evidence="1" type="ORF">DX116_07470</name>
</gene>